<evidence type="ECO:0000313" key="3">
    <source>
        <dbReference type="EMBL" id="PWE53173.1"/>
    </source>
</evidence>
<comment type="caution">
    <text evidence="3">The sequence shown here is derived from an EMBL/GenBank/DDBJ whole genome shotgun (WGS) entry which is preliminary data.</text>
</comment>
<evidence type="ECO:0000256" key="1">
    <source>
        <dbReference type="SAM" id="MobiDB-lite"/>
    </source>
</evidence>
<dbReference type="GO" id="GO:0005524">
    <property type="term" value="F:ATP binding"/>
    <property type="evidence" value="ECO:0007669"/>
    <property type="project" value="InterPro"/>
</dbReference>
<protein>
    <recommendedName>
        <fullName evidence="2">IstB-like ATP-binding domain-containing protein</fullName>
    </recommendedName>
</protein>
<dbReference type="OrthoDB" id="8150723at2"/>
<reference evidence="3 4" key="1">
    <citation type="submission" date="2018-05" db="EMBL/GenBank/DDBJ databases">
        <title>The draft genome of strain NS-104.</title>
        <authorList>
            <person name="Hang P."/>
            <person name="Jiang J."/>
        </authorList>
    </citation>
    <scope>NUCLEOTIDE SEQUENCE [LARGE SCALE GENOMIC DNA]</scope>
    <source>
        <strain evidence="3 4">NS-104</strain>
    </source>
</reference>
<dbReference type="Pfam" id="PF01695">
    <property type="entry name" value="IstB_IS21"/>
    <property type="match status" value="1"/>
</dbReference>
<accession>A0A2U2DIP1</accession>
<feature type="region of interest" description="Disordered" evidence="1">
    <location>
        <begin position="71"/>
        <end position="100"/>
    </location>
</feature>
<keyword evidence="4" id="KW-1185">Reference proteome</keyword>
<evidence type="ECO:0000313" key="4">
    <source>
        <dbReference type="Proteomes" id="UP000245252"/>
    </source>
</evidence>
<name>A0A2U2DIP1_9HYPH</name>
<dbReference type="InterPro" id="IPR002611">
    <property type="entry name" value="IstB_ATP-bd"/>
</dbReference>
<feature type="domain" description="IstB-like ATP-binding" evidence="2">
    <location>
        <begin position="10"/>
        <end position="69"/>
    </location>
</feature>
<organism evidence="3 4">
    <name type="scientific">Metarhizobium album</name>
    <dbReference type="NCBI Taxonomy" id="2182425"/>
    <lineage>
        <taxon>Bacteria</taxon>
        <taxon>Pseudomonadati</taxon>
        <taxon>Pseudomonadota</taxon>
        <taxon>Alphaproteobacteria</taxon>
        <taxon>Hyphomicrobiales</taxon>
        <taxon>Rhizobiaceae</taxon>
        <taxon>Metarhizobium</taxon>
    </lineage>
</organism>
<evidence type="ECO:0000259" key="2">
    <source>
        <dbReference type="Pfam" id="PF01695"/>
    </source>
</evidence>
<dbReference type="Proteomes" id="UP000245252">
    <property type="component" value="Unassembled WGS sequence"/>
</dbReference>
<dbReference type="AlphaFoldDB" id="A0A2U2DIP1"/>
<sequence length="122" mass="13789">MKTLPGFARGEREGRPQKRIRFFHGASLPIVDEIGCLPVVQGAGNLFFQLVSARYKRGAMIPTSSRGFAVRRSGSQTCRQPVHHVGSNRHEKRRSSPERGWVGVRRTRSLRSGRALNPRLLW</sequence>
<proteinExistence type="predicted"/>
<dbReference type="EMBL" id="QFBC01000018">
    <property type="protein sequence ID" value="PWE53173.1"/>
    <property type="molecule type" value="Genomic_DNA"/>
</dbReference>
<dbReference type="RefSeq" id="WP_109461507.1">
    <property type="nucleotide sequence ID" value="NZ_QFBC01000018.1"/>
</dbReference>
<gene>
    <name evidence="3" type="ORF">DEM27_27795</name>
</gene>